<name>A0A9X6M2V6_BACUH</name>
<dbReference type="EMBL" id="MOOK01000223">
    <property type="protein sequence ID" value="OUB41433.1"/>
    <property type="molecule type" value="Genomic_DNA"/>
</dbReference>
<dbReference type="RefSeq" id="WP_088024765.1">
    <property type="nucleotide sequence ID" value="NZ_MOOK01000026.1"/>
</dbReference>
<reference evidence="2 3" key="1">
    <citation type="submission" date="2016-10" db="EMBL/GenBank/DDBJ databases">
        <title>Comparative genomics of Bacillus thuringiensis reveals a path to pathogens against multiple invertebrate hosts.</title>
        <authorList>
            <person name="Zheng J."/>
            <person name="Gao Q."/>
            <person name="Liu H."/>
            <person name="Peng D."/>
            <person name="Ruan L."/>
            <person name="Sun M."/>
        </authorList>
    </citation>
    <scope>NUCLEOTIDE SEQUENCE [LARGE SCALE GENOMIC DNA]</scope>
    <source>
        <strain evidence="2">BGSC 4AU1</strain>
    </source>
</reference>
<proteinExistence type="predicted"/>
<evidence type="ECO:0000313" key="3">
    <source>
        <dbReference type="Proteomes" id="UP000194816"/>
    </source>
</evidence>
<evidence type="ECO:0000313" key="2">
    <source>
        <dbReference type="EMBL" id="OUB61231.1"/>
    </source>
</evidence>
<comment type="caution">
    <text evidence="2">The sequence shown here is derived from an EMBL/GenBank/DDBJ whole genome shotgun (WGS) entry which is preliminary data.</text>
</comment>
<dbReference type="Gene3D" id="3.40.50.450">
    <property type="match status" value="1"/>
</dbReference>
<dbReference type="EMBL" id="MOOK01000026">
    <property type="protein sequence ID" value="OUB61231.1"/>
    <property type="molecule type" value="Genomic_DNA"/>
</dbReference>
<dbReference type="AlphaFoldDB" id="A0A9X6M2V6"/>
<gene>
    <name evidence="2" type="ORF">BK716_01625</name>
    <name evidence="1" type="ORF">BK716_29525</name>
</gene>
<sequence length="236" mass="26711">MKNCFIVCPIGSEDSPQRKRSDIVLKHIIDPVCDALDFNVIRVDKLHDVDRIDNTIIEHLNDADLVIADMTEHNPNAFYEMGYRHALGKPLIPVMQEGTKLPFDVANLRTITYATNDLEKADAAKHRLRETILSFDIKEKKETPENTHSQLEHGQTNVVPYLLNIQDSLSELKSLVAERNNEVASQAVDLAMQQIQKSGMNPETKLLELIMTQAFNDPDKLKQLANLAPHLQTQQP</sequence>
<accession>A0A9X6M2V6</accession>
<dbReference type="Proteomes" id="UP000194816">
    <property type="component" value="Unassembled WGS sequence"/>
</dbReference>
<dbReference type="SUPFAM" id="SSF52309">
    <property type="entry name" value="N-(deoxy)ribosyltransferase-like"/>
    <property type="match status" value="1"/>
</dbReference>
<organism evidence="2 3">
    <name type="scientific">Bacillus thuringiensis subsp. higo</name>
    <dbReference type="NCBI Taxonomy" id="132266"/>
    <lineage>
        <taxon>Bacteria</taxon>
        <taxon>Bacillati</taxon>
        <taxon>Bacillota</taxon>
        <taxon>Bacilli</taxon>
        <taxon>Bacillales</taxon>
        <taxon>Bacillaceae</taxon>
        <taxon>Bacillus</taxon>
        <taxon>Bacillus cereus group</taxon>
    </lineage>
</organism>
<evidence type="ECO:0000313" key="1">
    <source>
        <dbReference type="EMBL" id="OUB41433.1"/>
    </source>
</evidence>
<protein>
    <recommendedName>
        <fullName evidence="4">Nucleoside 2-deoxyribosyltransferase</fullName>
    </recommendedName>
</protein>
<evidence type="ECO:0008006" key="4">
    <source>
        <dbReference type="Google" id="ProtNLM"/>
    </source>
</evidence>